<keyword evidence="5" id="KW-0175">Coiled coil</keyword>
<comment type="caution">
    <text evidence="7">The sequence shown here is derived from an EMBL/GenBank/DDBJ whole genome shotgun (WGS) entry which is preliminary data.</text>
</comment>
<gene>
    <name evidence="7" type="ORF">POF50_018875</name>
</gene>
<dbReference type="PROSITE" id="PS51935">
    <property type="entry name" value="NLPC_P60"/>
    <property type="match status" value="1"/>
</dbReference>
<dbReference type="PANTHER" id="PTHR47359:SF3">
    <property type="entry name" value="NLP_P60 DOMAIN-CONTAINING PROTEIN-RELATED"/>
    <property type="match status" value="1"/>
</dbReference>
<evidence type="ECO:0000256" key="2">
    <source>
        <dbReference type="ARBA" id="ARBA00022670"/>
    </source>
</evidence>
<evidence type="ECO:0000259" key="6">
    <source>
        <dbReference type="PROSITE" id="PS51935"/>
    </source>
</evidence>
<evidence type="ECO:0000313" key="7">
    <source>
        <dbReference type="EMBL" id="MDI5971376.1"/>
    </source>
</evidence>
<evidence type="ECO:0000256" key="3">
    <source>
        <dbReference type="ARBA" id="ARBA00022801"/>
    </source>
</evidence>
<keyword evidence="4" id="KW-0788">Thiol protease</keyword>
<dbReference type="InterPro" id="IPR051794">
    <property type="entry name" value="PG_Endopeptidase_C40"/>
</dbReference>
<dbReference type="InterPro" id="IPR000064">
    <property type="entry name" value="NLP_P60_dom"/>
</dbReference>
<dbReference type="RefSeq" id="WP_282698832.1">
    <property type="nucleotide sequence ID" value="NZ_JABXJJ020000022.1"/>
</dbReference>
<evidence type="ECO:0000256" key="1">
    <source>
        <dbReference type="ARBA" id="ARBA00007074"/>
    </source>
</evidence>
<dbReference type="GO" id="GO:0008234">
    <property type="term" value="F:cysteine-type peptidase activity"/>
    <property type="evidence" value="ECO:0007669"/>
    <property type="project" value="UniProtKB-KW"/>
</dbReference>
<evidence type="ECO:0000256" key="5">
    <source>
        <dbReference type="SAM" id="Coils"/>
    </source>
</evidence>
<accession>A0AA90H3M3</accession>
<dbReference type="AlphaFoldDB" id="A0AA90H3M3"/>
<proteinExistence type="inferred from homology"/>
<protein>
    <submittedName>
        <fullName evidence="7">C40 family peptidase</fullName>
    </submittedName>
</protein>
<dbReference type="Gene3D" id="3.90.1720.10">
    <property type="entry name" value="endopeptidase domain like (from Nostoc punctiforme)"/>
    <property type="match status" value="1"/>
</dbReference>
<reference evidence="7" key="1">
    <citation type="submission" date="2023-05" db="EMBL/GenBank/DDBJ databases">
        <title>Streptantibioticus silvisoli sp. nov., acidotolerant actinomycetes 1 from pine litter.</title>
        <authorList>
            <person name="Swiecimska M."/>
            <person name="Golinska P."/>
            <person name="Sangal V."/>
            <person name="Wachnowicz B."/>
            <person name="Goodfellow M."/>
        </authorList>
    </citation>
    <scope>NUCLEOTIDE SEQUENCE</scope>
    <source>
        <strain evidence="7">SL13</strain>
    </source>
</reference>
<comment type="similarity">
    <text evidence="1">Belongs to the peptidase C40 family.</text>
</comment>
<evidence type="ECO:0000256" key="4">
    <source>
        <dbReference type="ARBA" id="ARBA00022807"/>
    </source>
</evidence>
<dbReference type="EMBL" id="JABXJJ020000022">
    <property type="protein sequence ID" value="MDI5971376.1"/>
    <property type="molecule type" value="Genomic_DNA"/>
</dbReference>
<dbReference type="Pfam" id="PF00877">
    <property type="entry name" value="NLPC_P60"/>
    <property type="match status" value="1"/>
</dbReference>
<keyword evidence="3" id="KW-0378">Hydrolase</keyword>
<keyword evidence="2" id="KW-0645">Protease</keyword>
<dbReference type="Gene3D" id="6.10.250.3150">
    <property type="match status" value="1"/>
</dbReference>
<feature type="coiled-coil region" evidence="5">
    <location>
        <begin position="25"/>
        <end position="52"/>
    </location>
</feature>
<feature type="domain" description="NlpC/P60" evidence="6">
    <location>
        <begin position="215"/>
        <end position="330"/>
    </location>
</feature>
<dbReference type="SUPFAM" id="SSF54001">
    <property type="entry name" value="Cysteine proteinases"/>
    <property type="match status" value="1"/>
</dbReference>
<name>A0AA90H3M3_9ACTN</name>
<dbReference type="InterPro" id="IPR038765">
    <property type="entry name" value="Papain-like_cys_pep_sf"/>
</dbReference>
<dbReference type="PANTHER" id="PTHR47359">
    <property type="entry name" value="PEPTIDOGLYCAN DL-ENDOPEPTIDASE CWLO"/>
    <property type="match status" value="1"/>
</dbReference>
<sequence length="330" mass="34608">MSATGFTETGQAAARLTPEQVRQRVDKLYQQAEAATQKYDGAQAKADRMRGRLGVLQDQLARRTQQTNASRDQLGWLAAERYRTGGEDPTLQLLLTAGPGQYLERAEMLARANAAEAASVRKLSAQEAVQREARDRAAQQLSAINATEKQLDADKKAVDGRLGEAERLLGLVGARQRAAIVAADPGAPAPDAASAASPASAAYPPLAPPASGAPSARAAAAVAFAYAQLGKPYAWGATGPSAYDCSGLTQAAWATAGVTLPRTTYSQINAGSRVDRSQLRPGDLVFYYAGVSHVAIYVGHGQIIHAPHPGAEVRLAPVNEMPFVGASRPA</sequence>
<organism evidence="7">
    <name type="scientific">Streptantibioticus silvisoli</name>
    <dbReference type="NCBI Taxonomy" id="2705255"/>
    <lineage>
        <taxon>Bacteria</taxon>
        <taxon>Bacillati</taxon>
        <taxon>Actinomycetota</taxon>
        <taxon>Actinomycetes</taxon>
        <taxon>Kitasatosporales</taxon>
        <taxon>Streptomycetaceae</taxon>
        <taxon>Streptantibioticus</taxon>
    </lineage>
</organism>
<dbReference type="GO" id="GO:0006508">
    <property type="term" value="P:proteolysis"/>
    <property type="evidence" value="ECO:0007669"/>
    <property type="project" value="UniProtKB-KW"/>
</dbReference>